<evidence type="ECO:0000256" key="2">
    <source>
        <dbReference type="SAM" id="Phobius"/>
    </source>
</evidence>
<feature type="non-terminal residue" evidence="3">
    <location>
        <position position="169"/>
    </location>
</feature>
<organism evidence="3 4">
    <name type="scientific">Polarella glacialis</name>
    <name type="common">Dinoflagellate</name>
    <dbReference type="NCBI Taxonomy" id="89957"/>
    <lineage>
        <taxon>Eukaryota</taxon>
        <taxon>Sar</taxon>
        <taxon>Alveolata</taxon>
        <taxon>Dinophyceae</taxon>
        <taxon>Suessiales</taxon>
        <taxon>Suessiaceae</taxon>
        <taxon>Polarella</taxon>
    </lineage>
</organism>
<dbReference type="AlphaFoldDB" id="A0A813ETF1"/>
<keyword evidence="2" id="KW-1133">Transmembrane helix</keyword>
<name>A0A813ETF1_POLGL</name>
<proteinExistence type="predicted"/>
<keyword evidence="2" id="KW-0812">Transmembrane</keyword>
<feature type="transmembrane region" description="Helical" evidence="2">
    <location>
        <begin position="147"/>
        <end position="168"/>
    </location>
</feature>
<gene>
    <name evidence="3" type="ORF">PGLA1383_LOCUS19856</name>
</gene>
<comment type="caution">
    <text evidence="3">The sequence shown here is derived from an EMBL/GenBank/DDBJ whole genome shotgun (WGS) entry which is preliminary data.</text>
</comment>
<keyword evidence="4" id="KW-1185">Reference proteome</keyword>
<protein>
    <submittedName>
        <fullName evidence="3">Uncharacterized protein</fullName>
    </submittedName>
</protein>
<sequence length="169" mass="18767">MTTRTRTTSSAGIRSCPLPCCPQEGGRPEESSRPPHPASQEAQGGIMMYSTTVPAGVDLMQTQGLMQTQDSYSYVTQGSTSYQPRESRSNLLEAPSEQSGLIQSIKWYVYCFSFLPILIVVSFVFVAKGSTELDALELHEKIHTPHPRVFLLSCMILLYLTAFFCSIFQ</sequence>
<feature type="region of interest" description="Disordered" evidence="1">
    <location>
        <begin position="1"/>
        <end position="41"/>
    </location>
</feature>
<evidence type="ECO:0000313" key="3">
    <source>
        <dbReference type="EMBL" id="CAE8601567.1"/>
    </source>
</evidence>
<dbReference type="Proteomes" id="UP000654075">
    <property type="component" value="Unassembled WGS sequence"/>
</dbReference>
<accession>A0A813ETF1</accession>
<evidence type="ECO:0000313" key="4">
    <source>
        <dbReference type="Proteomes" id="UP000654075"/>
    </source>
</evidence>
<feature type="transmembrane region" description="Helical" evidence="2">
    <location>
        <begin position="107"/>
        <end position="127"/>
    </location>
</feature>
<evidence type="ECO:0000256" key="1">
    <source>
        <dbReference type="SAM" id="MobiDB-lite"/>
    </source>
</evidence>
<keyword evidence="2" id="KW-0472">Membrane</keyword>
<reference evidence="3" key="1">
    <citation type="submission" date="2021-02" db="EMBL/GenBank/DDBJ databases">
        <authorList>
            <person name="Dougan E. K."/>
            <person name="Rhodes N."/>
            <person name="Thang M."/>
            <person name="Chan C."/>
        </authorList>
    </citation>
    <scope>NUCLEOTIDE SEQUENCE</scope>
</reference>
<dbReference type="EMBL" id="CAJNNV010013295">
    <property type="protein sequence ID" value="CAE8601567.1"/>
    <property type="molecule type" value="Genomic_DNA"/>
</dbReference>
<feature type="compositionally biased region" description="Polar residues" evidence="1">
    <location>
        <begin position="1"/>
        <end position="12"/>
    </location>
</feature>